<evidence type="ECO:0000313" key="1">
    <source>
        <dbReference type="EMBL" id="KIK33663.1"/>
    </source>
</evidence>
<evidence type="ECO:0000313" key="2">
    <source>
        <dbReference type="Proteomes" id="UP000054485"/>
    </source>
</evidence>
<proteinExistence type="predicted"/>
<dbReference type="InParanoid" id="A0A0D0ANT2"/>
<protein>
    <submittedName>
        <fullName evidence="1">Uncharacterized protein</fullName>
    </submittedName>
</protein>
<accession>A0A0D0ANT2</accession>
<gene>
    <name evidence="1" type="ORF">CY34DRAFT_813467</name>
</gene>
<dbReference type="EMBL" id="KN835893">
    <property type="protein sequence ID" value="KIK33663.1"/>
    <property type="molecule type" value="Genomic_DNA"/>
</dbReference>
<keyword evidence="2" id="KW-1185">Reference proteome</keyword>
<name>A0A0D0ANT2_9AGAM</name>
<organism evidence="1 2">
    <name type="scientific">Suillus luteus UH-Slu-Lm8-n1</name>
    <dbReference type="NCBI Taxonomy" id="930992"/>
    <lineage>
        <taxon>Eukaryota</taxon>
        <taxon>Fungi</taxon>
        <taxon>Dikarya</taxon>
        <taxon>Basidiomycota</taxon>
        <taxon>Agaricomycotina</taxon>
        <taxon>Agaricomycetes</taxon>
        <taxon>Agaricomycetidae</taxon>
        <taxon>Boletales</taxon>
        <taxon>Suillineae</taxon>
        <taxon>Suillaceae</taxon>
        <taxon>Suillus</taxon>
    </lineage>
</organism>
<dbReference type="HOGENOM" id="CLU_3108034_0_0_1"/>
<dbReference type="AlphaFoldDB" id="A0A0D0ANT2"/>
<sequence length="51" mass="5839">MTLSSMFISMFICDAFGLKKVNVEQSRRADQLHTNNAIVYWVLAKQGSQYP</sequence>
<dbReference type="Proteomes" id="UP000054485">
    <property type="component" value="Unassembled WGS sequence"/>
</dbReference>
<reference evidence="1 2" key="1">
    <citation type="submission" date="2014-04" db="EMBL/GenBank/DDBJ databases">
        <authorList>
            <consortium name="DOE Joint Genome Institute"/>
            <person name="Kuo A."/>
            <person name="Ruytinx J."/>
            <person name="Rineau F."/>
            <person name="Colpaert J."/>
            <person name="Kohler A."/>
            <person name="Nagy L.G."/>
            <person name="Floudas D."/>
            <person name="Copeland A."/>
            <person name="Barry K.W."/>
            <person name="Cichocki N."/>
            <person name="Veneault-Fourrey C."/>
            <person name="LaButti K."/>
            <person name="Lindquist E.A."/>
            <person name="Lipzen A."/>
            <person name="Lundell T."/>
            <person name="Morin E."/>
            <person name="Murat C."/>
            <person name="Sun H."/>
            <person name="Tunlid A."/>
            <person name="Henrissat B."/>
            <person name="Grigoriev I.V."/>
            <person name="Hibbett D.S."/>
            <person name="Martin F."/>
            <person name="Nordberg H.P."/>
            <person name="Cantor M.N."/>
            <person name="Hua S.X."/>
        </authorList>
    </citation>
    <scope>NUCLEOTIDE SEQUENCE [LARGE SCALE GENOMIC DNA]</scope>
    <source>
        <strain evidence="1 2">UH-Slu-Lm8-n1</strain>
    </source>
</reference>
<reference evidence="2" key="2">
    <citation type="submission" date="2015-01" db="EMBL/GenBank/DDBJ databases">
        <title>Evolutionary Origins and Diversification of the Mycorrhizal Mutualists.</title>
        <authorList>
            <consortium name="DOE Joint Genome Institute"/>
            <consortium name="Mycorrhizal Genomics Consortium"/>
            <person name="Kohler A."/>
            <person name="Kuo A."/>
            <person name="Nagy L.G."/>
            <person name="Floudas D."/>
            <person name="Copeland A."/>
            <person name="Barry K.W."/>
            <person name="Cichocki N."/>
            <person name="Veneault-Fourrey C."/>
            <person name="LaButti K."/>
            <person name="Lindquist E.A."/>
            <person name="Lipzen A."/>
            <person name="Lundell T."/>
            <person name="Morin E."/>
            <person name="Murat C."/>
            <person name="Riley R."/>
            <person name="Ohm R."/>
            <person name="Sun H."/>
            <person name="Tunlid A."/>
            <person name="Henrissat B."/>
            <person name="Grigoriev I.V."/>
            <person name="Hibbett D.S."/>
            <person name="Martin F."/>
        </authorList>
    </citation>
    <scope>NUCLEOTIDE SEQUENCE [LARGE SCALE GENOMIC DNA]</scope>
    <source>
        <strain evidence="2">UH-Slu-Lm8-n1</strain>
    </source>
</reference>